<dbReference type="PROSITE" id="PS51041">
    <property type="entry name" value="EMI"/>
    <property type="match status" value="1"/>
</dbReference>
<organism evidence="9 10">
    <name type="scientific">Polyodon spathula</name>
    <name type="common">North American paddlefish</name>
    <name type="synonym">Squalus spathula</name>
    <dbReference type="NCBI Taxonomy" id="7913"/>
    <lineage>
        <taxon>Eukaryota</taxon>
        <taxon>Metazoa</taxon>
        <taxon>Chordata</taxon>
        <taxon>Craniata</taxon>
        <taxon>Vertebrata</taxon>
        <taxon>Euteleostomi</taxon>
        <taxon>Actinopterygii</taxon>
        <taxon>Chondrostei</taxon>
        <taxon>Acipenseriformes</taxon>
        <taxon>Polyodontidae</taxon>
        <taxon>Polyodon</taxon>
    </lineage>
</organism>
<feature type="domain" description="EMI" evidence="8">
    <location>
        <begin position="55"/>
        <end position="130"/>
    </location>
</feature>
<gene>
    <name evidence="9" type="primary">Emilin3_0</name>
    <name evidence="9" type="ORF">GTO93_0015490</name>
</gene>
<feature type="non-terminal residue" evidence="9">
    <location>
        <position position="1"/>
    </location>
</feature>
<keyword evidence="3" id="KW-0272">Extracellular matrix</keyword>
<accession>A0ABS2XRH5</accession>
<proteinExistence type="predicted"/>
<keyword evidence="4 7" id="KW-0732">Signal</keyword>
<comment type="subcellular location">
    <subcellularLocation>
        <location evidence="1">Secreted</location>
        <location evidence="1">Extracellular space</location>
        <location evidence="1">Extracellular matrix</location>
    </subcellularLocation>
</comment>
<dbReference type="InterPro" id="IPR050392">
    <property type="entry name" value="Collagen/C1q_domain"/>
</dbReference>
<dbReference type="Proteomes" id="UP001166093">
    <property type="component" value="Unassembled WGS sequence"/>
</dbReference>
<protein>
    <submittedName>
        <fullName evidence="9">EMIL3 protein</fullName>
    </submittedName>
</protein>
<evidence type="ECO:0000313" key="9">
    <source>
        <dbReference type="EMBL" id="MBN3276895.1"/>
    </source>
</evidence>
<keyword evidence="6" id="KW-0175">Coiled coil</keyword>
<evidence type="ECO:0000256" key="7">
    <source>
        <dbReference type="SAM" id="SignalP"/>
    </source>
</evidence>
<dbReference type="PANTHER" id="PTHR15427:SF2">
    <property type="entry name" value="EMILIN-3"/>
    <property type="match status" value="1"/>
</dbReference>
<dbReference type="InterPro" id="IPR011489">
    <property type="entry name" value="EMI_domain"/>
</dbReference>
<reference evidence="9" key="1">
    <citation type="journal article" date="2021" name="Cell">
        <title>Tracing the genetic footprints of vertebrate landing in non-teleost ray-finned fishes.</title>
        <authorList>
            <person name="Bi X."/>
            <person name="Wang K."/>
            <person name="Yang L."/>
            <person name="Pan H."/>
            <person name="Jiang H."/>
            <person name="Wei Q."/>
            <person name="Fang M."/>
            <person name="Yu H."/>
            <person name="Zhu C."/>
            <person name="Cai Y."/>
            <person name="He Y."/>
            <person name="Gan X."/>
            <person name="Zeng H."/>
            <person name="Yu D."/>
            <person name="Zhu Y."/>
            <person name="Jiang H."/>
            <person name="Qiu Q."/>
            <person name="Yang H."/>
            <person name="Zhang Y.E."/>
            <person name="Wang W."/>
            <person name="Zhu M."/>
            <person name="He S."/>
            <person name="Zhang G."/>
        </authorList>
    </citation>
    <scope>NUCLEOTIDE SEQUENCE</scope>
    <source>
        <strain evidence="9">Pddl_001</strain>
    </source>
</reference>
<dbReference type="PANTHER" id="PTHR15427">
    <property type="entry name" value="EMILIN ELASTIN MICROFIBRIL INTERFACE-LOCATED PROTEIN ELASTIN MICROFIBRIL INTERFACER"/>
    <property type="match status" value="1"/>
</dbReference>
<evidence type="ECO:0000313" key="10">
    <source>
        <dbReference type="Proteomes" id="UP001166093"/>
    </source>
</evidence>
<comment type="caution">
    <text evidence="9">The sequence shown here is derived from an EMBL/GenBank/DDBJ whole genome shotgun (WGS) entry which is preliminary data.</text>
</comment>
<name>A0ABS2XRH5_POLSP</name>
<evidence type="ECO:0000256" key="1">
    <source>
        <dbReference type="ARBA" id="ARBA00004498"/>
    </source>
</evidence>
<keyword evidence="2" id="KW-0964">Secreted</keyword>
<evidence type="ECO:0000256" key="4">
    <source>
        <dbReference type="ARBA" id="ARBA00022729"/>
    </source>
</evidence>
<evidence type="ECO:0000256" key="2">
    <source>
        <dbReference type="ARBA" id="ARBA00022525"/>
    </source>
</evidence>
<evidence type="ECO:0000256" key="3">
    <source>
        <dbReference type="ARBA" id="ARBA00022530"/>
    </source>
</evidence>
<feature type="non-terminal residue" evidence="9">
    <location>
        <position position="801"/>
    </location>
</feature>
<dbReference type="Pfam" id="PF07546">
    <property type="entry name" value="EMI"/>
    <property type="match status" value="1"/>
</dbReference>
<feature type="coiled-coil region" evidence="6">
    <location>
        <begin position="195"/>
        <end position="222"/>
    </location>
</feature>
<keyword evidence="10" id="KW-1185">Reference proteome</keyword>
<evidence type="ECO:0000259" key="8">
    <source>
        <dbReference type="PROSITE" id="PS51041"/>
    </source>
</evidence>
<evidence type="ECO:0000256" key="6">
    <source>
        <dbReference type="SAM" id="Coils"/>
    </source>
</evidence>
<evidence type="ECO:0000256" key="5">
    <source>
        <dbReference type="ARBA" id="ARBA00023157"/>
    </source>
</evidence>
<dbReference type="EMBL" id="JAAWVQ010063606">
    <property type="protein sequence ID" value="MBN3276895.1"/>
    <property type="molecule type" value="Genomic_DNA"/>
</dbReference>
<feature type="chain" id="PRO_5045363151" evidence="7">
    <location>
        <begin position="25"/>
        <end position="801"/>
    </location>
</feature>
<keyword evidence="5" id="KW-1015">Disulfide bond</keyword>
<feature type="signal peptide" evidence="7">
    <location>
        <begin position="1"/>
        <end position="24"/>
    </location>
</feature>
<sequence>MKLKHPQMVLHPLLLGVFFALADAKGTFYGSPYRYNLYTSGSSPHYNPGKPMSRHKNFCAYVVQKNVSCTMQDGTSTYVKAEYNKCTWGQKCPTVMYRTFYKPKYKVGYKTVTELEWRCCPGFSGEGCSDGPTSLPDLMPQFKGSMTPPGFKGPFPIGQPEQHKPFPIGHPEQKSIPGGHMSPGQKKSYYARKFQEVLGERLDHVEEELRRLSQSYESLNGMVTGLEDSLRLSLREDTNKMLGSLLGTPPRGSDSSVGFGVIPDGTPEGLEGGEGFLGFGELAGKVTEVKDELKTKSQMLDELQGMVVSHDGQLKHLIEAAAGRPSPITSQTLLEELVDTKLAGVRSEILDGFEARLSGLESQCEARIGEVQRQCQQEHLNGQHHMEQSLDGRETGLRKELGNLQAQIQGLTLTESCCTQVSSLSQRVLLLEEGLKSLDESQRVQQSSIVGQAAQVETFFDGRLDEIEARLNATEKADTEKMKGYVASEVDGFKTLLDEKLRMLEERLFVAVEELGNTTAPAGLEGQAVPALETELEALKKQAEGGLEGVQSRLTDLETLCSSACPHAAGEVQKLHREMEECCETDKKVSGQLDSHADLLRRLNGTLQEILARLAQEEEGSVQGEITLLKINVSTVNRSLKGLQESISVYAQEVSHANSTWQQHELKMADQVQGIQQLVGRQGSQLGFSERRLQQLKGELQSLKHRLTGELKGCKSAALGAQQEITQVDGRISQVEGLCGSLGDLAGDLERIRGELESHSNDYLAQVNGTLSTHSQQIAELKGGLKDCLDKTGDAEKRGDP</sequence>